<dbReference type="SUPFAM" id="SSF51419">
    <property type="entry name" value="PLP-binding barrel"/>
    <property type="match status" value="1"/>
</dbReference>
<dbReference type="PANTHER" id="PTHR28004">
    <property type="entry name" value="ZGC:162816-RELATED"/>
    <property type="match status" value="1"/>
</dbReference>
<evidence type="ECO:0000313" key="5">
    <source>
        <dbReference type="Proteomes" id="UP001596166"/>
    </source>
</evidence>
<sequence>MNTPSNLVGEPVAALDTPALVVDLDILERNLAWIAGTCAEHGVGWRPHCKSHKSPDIARLQMAAGAIGITCAKLSEAEMLVEAGITDILVANQIVGPIKIARLMRLCRRADVMVAVDGPDNVHALAEAATAEGLRLRVLIEVDTGTRRAGVLPGAPVLDLARMITGHPSLRLAGVMTWEGHTTRIPDPEEKRRAIAEAVGALAASADLCRADGIPIGIVSCGGTGTFETTARITGVTEIQAGGGIFGDVRYRTIYNVPVGYGLTVHSIVTSRPTGRRVITDAGKKAMSTDSGLPAPLDLPEVDSVGFSAEHAKIELRQPSATPAVGDRIRFVVGYADTTIHLHQEIVATRGGRIEQVWAIPPDARLR</sequence>
<comment type="caution">
    <text evidence="4">The sequence shown here is derived from an EMBL/GenBank/DDBJ whole genome shotgun (WGS) entry which is preliminary data.</text>
</comment>
<dbReference type="PANTHER" id="PTHR28004:SF2">
    <property type="entry name" value="D-SERINE DEHYDRATASE"/>
    <property type="match status" value="1"/>
</dbReference>
<dbReference type="EMBL" id="JBHSLC010000049">
    <property type="protein sequence ID" value="MFC5357669.1"/>
    <property type="molecule type" value="Genomic_DNA"/>
</dbReference>
<evidence type="ECO:0000256" key="1">
    <source>
        <dbReference type="ARBA" id="ARBA00005323"/>
    </source>
</evidence>
<evidence type="ECO:0000259" key="3">
    <source>
        <dbReference type="SMART" id="SM01119"/>
    </source>
</evidence>
<gene>
    <name evidence="4" type="ORF">ACFPMG_21910</name>
</gene>
<dbReference type="CDD" id="cd06819">
    <property type="entry name" value="PLPDE_III_LS_D-TA"/>
    <property type="match status" value="1"/>
</dbReference>
<proteinExistence type="inferred from homology"/>
<feature type="domain" description="D-serine dehydratase-like" evidence="3">
    <location>
        <begin position="262"/>
        <end position="350"/>
    </location>
</feature>
<evidence type="ECO:0000256" key="2">
    <source>
        <dbReference type="ARBA" id="ARBA00023239"/>
    </source>
</evidence>
<comment type="similarity">
    <text evidence="1">Belongs to the DSD1 family.</text>
</comment>
<keyword evidence="2" id="KW-0456">Lyase</keyword>
<dbReference type="Gene3D" id="3.20.20.10">
    <property type="entry name" value="Alanine racemase"/>
    <property type="match status" value="1"/>
</dbReference>
<evidence type="ECO:0000313" key="4">
    <source>
        <dbReference type="EMBL" id="MFC5357669.1"/>
    </source>
</evidence>
<dbReference type="InterPro" id="IPR051466">
    <property type="entry name" value="D-amino_acid_metab_enzyme"/>
</dbReference>
<organism evidence="4 5">
    <name type="scientific">Azospirillum himalayense</name>
    <dbReference type="NCBI Taxonomy" id="654847"/>
    <lineage>
        <taxon>Bacteria</taxon>
        <taxon>Pseudomonadati</taxon>
        <taxon>Pseudomonadota</taxon>
        <taxon>Alphaproteobacteria</taxon>
        <taxon>Rhodospirillales</taxon>
        <taxon>Azospirillaceae</taxon>
        <taxon>Azospirillum</taxon>
    </lineage>
</organism>
<dbReference type="SMART" id="SM01119">
    <property type="entry name" value="D-ser_dehydrat"/>
    <property type="match status" value="1"/>
</dbReference>
<dbReference type="InterPro" id="IPR029066">
    <property type="entry name" value="PLP-binding_barrel"/>
</dbReference>
<dbReference type="Pfam" id="PF14031">
    <property type="entry name" value="D-ser_dehydrat"/>
    <property type="match status" value="1"/>
</dbReference>
<reference evidence="5" key="1">
    <citation type="journal article" date="2019" name="Int. J. Syst. Evol. Microbiol.">
        <title>The Global Catalogue of Microorganisms (GCM) 10K type strain sequencing project: providing services to taxonomists for standard genome sequencing and annotation.</title>
        <authorList>
            <consortium name="The Broad Institute Genomics Platform"/>
            <consortium name="The Broad Institute Genome Sequencing Center for Infectious Disease"/>
            <person name="Wu L."/>
            <person name="Ma J."/>
        </authorList>
    </citation>
    <scope>NUCLEOTIDE SEQUENCE [LARGE SCALE GENOMIC DNA]</scope>
    <source>
        <strain evidence="5">CCUG 58760</strain>
    </source>
</reference>
<dbReference type="RefSeq" id="WP_376997316.1">
    <property type="nucleotide sequence ID" value="NZ_JBHSLC010000049.1"/>
</dbReference>
<name>A0ABW0GAY9_9PROT</name>
<protein>
    <submittedName>
        <fullName evidence="4">DSD1 family PLP-dependent enzyme</fullName>
    </submittedName>
</protein>
<dbReference type="InterPro" id="IPR001608">
    <property type="entry name" value="Ala_racemase_N"/>
</dbReference>
<dbReference type="Proteomes" id="UP001596166">
    <property type="component" value="Unassembled WGS sequence"/>
</dbReference>
<dbReference type="Gene3D" id="2.40.37.20">
    <property type="entry name" value="D-serine dehydratase-like domain"/>
    <property type="match status" value="1"/>
</dbReference>
<dbReference type="InterPro" id="IPR026956">
    <property type="entry name" value="D-ser_dehydrat-like_dom"/>
</dbReference>
<keyword evidence="5" id="KW-1185">Reference proteome</keyword>
<accession>A0ABW0GAY9</accession>
<dbReference type="Pfam" id="PF01168">
    <property type="entry name" value="Ala_racemase_N"/>
    <property type="match status" value="1"/>
</dbReference>
<dbReference type="InterPro" id="IPR042208">
    <property type="entry name" value="D-ser_dehydrat-like_sf"/>
</dbReference>